<dbReference type="SUPFAM" id="SSF56112">
    <property type="entry name" value="Protein kinase-like (PK-like)"/>
    <property type="match status" value="2"/>
</dbReference>
<keyword evidence="5" id="KW-0418">Kinase</keyword>
<reference evidence="9" key="1">
    <citation type="journal article" date="2011" name="Environ. Microbiol.">
        <title>Genomic insights into the metabolic potential of the polycyclic aromatic hydrocarbon degrading sulfate-reducing Deltaproteobacterium N47.</title>
        <authorList>
            <person name="Bergmann F."/>
            <person name="Selesi D."/>
            <person name="Weinmaier T."/>
            <person name="Tischler P."/>
            <person name="Rattei T."/>
            <person name="Meckenstock R.U."/>
        </authorList>
    </citation>
    <scope>NUCLEOTIDE SEQUENCE</scope>
</reference>
<dbReference type="AlphaFoldDB" id="E1Y9D8"/>
<dbReference type="PANTHER" id="PTHR12209">
    <property type="entry name" value="NON-SPECIFIC SERINE/THREONINE PROTEIN KINASE"/>
    <property type="match status" value="1"/>
</dbReference>
<dbReference type="GO" id="GO:0005829">
    <property type="term" value="C:cytosol"/>
    <property type="evidence" value="ECO:0007669"/>
    <property type="project" value="TreeGrafter"/>
</dbReference>
<evidence type="ECO:0000256" key="2">
    <source>
        <dbReference type="ARBA" id="ARBA00012513"/>
    </source>
</evidence>
<keyword evidence="6" id="KW-0067">ATP-binding</keyword>
<dbReference type="Pfam" id="PF06293">
    <property type="entry name" value="Kdo"/>
    <property type="match status" value="2"/>
</dbReference>
<dbReference type="GO" id="GO:0005524">
    <property type="term" value="F:ATP binding"/>
    <property type="evidence" value="ECO:0007669"/>
    <property type="project" value="UniProtKB-KW"/>
</dbReference>
<evidence type="ECO:0000256" key="3">
    <source>
        <dbReference type="ARBA" id="ARBA00022679"/>
    </source>
</evidence>
<evidence type="ECO:0000256" key="4">
    <source>
        <dbReference type="ARBA" id="ARBA00022741"/>
    </source>
</evidence>
<dbReference type="PANTHER" id="PTHR12209:SF0">
    <property type="entry name" value="EKC_KEOPS COMPLEX SUBUNIT TP53RK"/>
    <property type="match status" value="1"/>
</dbReference>
<dbReference type="EC" id="2.7.11.1" evidence="2"/>
<name>E1Y9D8_9BACT</name>
<evidence type="ECO:0000256" key="1">
    <source>
        <dbReference type="ARBA" id="ARBA00010630"/>
    </source>
</evidence>
<evidence type="ECO:0000313" key="9">
    <source>
        <dbReference type="EMBL" id="CBX27182.1"/>
    </source>
</evidence>
<proteinExistence type="inferred from homology"/>
<accession>E1Y9D8</accession>
<evidence type="ECO:0000256" key="5">
    <source>
        <dbReference type="ARBA" id="ARBA00022777"/>
    </source>
</evidence>
<keyword evidence="4" id="KW-0547">Nucleotide-binding</keyword>
<dbReference type="InterPro" id="IPR008266">
    <property type="entry name" value="Tyr_kinase_AS"/>
</dbReference>
<organism evidence="9">
    <name type="scientific">uncultured Desulfobacterium sp</name>
    <dbReference type="NCBI Taxonomy" id="201089"/>
    <lineage>
        <taxon>Bacteria</taxon>
        <taxon>Pseudomonadati</taxon>
        <taxon>Thermodesulfobacteriota</taxon>
        <taxon>Desulfobacteria</taxon>
        <taxon>Desulfobacterales</taxon>
        <taxon>Desulfobacteriaceae</taxon>
        <taxon>Desulfobacterium</taxon>
        <taxon>environmental samples</taxon>
    </lineage>
</organism>
<comment type="similarity">
    <text evidence="1">Belongs to the protein kinase superfamily. BUD32 family.</text>
</comment>
<comment type="catalytic activity">
    <reaction evidence="8">
        <text>L-seryl-[protein] + ATP = O-phospho-L-seryl-[protein] + ADP + H(+)</text>
        <dbReference type="Rhea" id="RHEA:17989"/>
        <dbReference type="Rhea" id="RHEA-COMP:9863"/>
        <dbReference type="Rhea" id="RHEA-COMP:11604"/>
        <dbReference type="ChEBI" id="CHEBI:15378"/>
        <dbReference type="ChEBI" id="CHEBI:29999"/>
        <dbReference type="ChEBI" id="CHEBI:30616"/>
        <dbReference type="ChEBI" id="CHEBI:83421"/>
        <dbReference type="ChEBI" id="CHEBI:456216"/>
        <dbReference type="EC" id="2.7.11.1"/>
    </reaction>
</comment>
<dbReference type="PROSITE" id="PS00109">
    <property type="entry name" value="PROTEIN_KINASE_TYR"/>
    <property type="match status" value="1"/>
</dbReference>
<evidence type="ECO:0000256" key="7">
    <source>
        <dbReference type="ARBA" id="ARBA00047899"/>
    </source>
</evidence>
<evidence type="ECO:0000256" key="8">
    <source>
        <dbReference type="ARBA" id="ARBA00048679"/>
    </source>
</evidence>
<dbReference type="InterPro" id="IPR011009">
    <property type="entry name" value="Kinase-like_dom_sf"/>
</dbReference>
<dbReference type="Gene3D" id="1.10.510.10">
    <property type="entry name" value="Transferase(Phosphotransferase) domain 1"/>
    <property type="match status" value="2"/>
</dbReference>
<comment type="catalytic activity">
    <reaction evidence="7">
        <text>L-threonyl-[protein] + ATP = O-phospho-L-threonyl-[protein] + ADP + H(+)</text>
        <dbReference type="Rhea" id="RHEA:46608"/>
        <dbReference type="Rhea" id="RHEA-COMP:11060"/>
        <dbReference type="Rhea" id="RHEA-COMP:11605"/>
        <dbReference type="ChEBI" id="CHEBI:15378"/>
        <dbReference type="ChEBI" id="CHEBI:30013"/>
        <dbReference type="ChEBI" id="CHEBI:30616"/>
        <dbReference type="ChEBI" id="CHEBI:61977"/>
        <dbReference type="ChEBI" id="CHEBI:456216"/>
        <dbReference type="EC" id="2.7.11.1"/>
    </reaction>
</comment>
<dbReference type="GO" id="GO:0004674">
    <property type="term" value="F:protein serine/threonine kinase activity"/>
    <property type="evidence" value="ECO:0007669"/>
    <property type="project" value="UniProtKB-EC"/>
</dbReference>
<sequence>MYGEYANNYRDQAMMLVNGKLPSGWQWVSSSQNSTVAAKTEDVKVYYKEFLPRNIFEKIKAVLYGSRSRRACRQADILLSAGLPTPGILCWGNSNKSVFIISEAFDGIGFFDYLLNNFLSPLTWQKMKEKRLLLKSAGSLVGKLHHNGIVHGDLRQNNLLVKKDGDFFKFSFIDNERNRKWRHIPVSQIIKNIVQFSVAADNVLSRTDLMRMFIAYKSSNPGFSVENESKLLQAVYARRKPRILKSNFRFYMTHNCKPIKSRLFYGQYLINSEVAKKLSQNIDPGKWFTSESTTIKKDKNITVNLLPLSGEMIIAKRFVSNILLFRIKTLLKKERTQRLWDITHCFKVLDIPVALPLAYIIESKGLWQINSYFYSQYLSDTISLIDLSKNINDFSGWLENKKIIPRFAKILSKIHNNGFCHGDTKWVNILVNENSGDFWLIDLDGAHRSKSKSGACMLKDLARFIVDMIETGLAEKFIKDFLVVYCNARGLNKELVQKELNPHITKILERHRKKYNI</sequence>
<evidence type="ECO:0000256" key="6">
    <source>
        <dbReference type="ARBA" id="ARBA00022840"/>
    </source>
</evidence>
<gene>
    <name evidence="9" type="ORF">N47_A12110</name>
</gene>
<keyword evidence="3" id="KW-0808">Transferase</keyword>
<protein>
    <recommendedName>
        <fullName evidence="2">non-specific serine/threonine protein kinase</fullName>
        <ecNumber evidence="2">2.7.11.1</ecNumber>
    </recommendedName>
</protein>
<dbReference type="EMBL" id="FR695864">
    <property type="protein sequence ID" value="CBX27182.1"/>
    <property type="molecule type" value="Genomic_DNA"/>
</dbReference>